<dbReference type="InterPro" id="IPR051205">
    <property type="entry name" value="UbiH/COQ6_monooxygenase"/>
</dbReference>
<dbReference type="AlphaFoldDB" id="A0A2H9T7C4"/>
<comment type="caution">
    <text evidence="8">The sequence shown here is derived from an EMBL/GenBank/DDBJ whole genome shotgun (WGS) entry which is preliminary data.</text>
</comment>
<feature type="domain" description="FAD-binding" evidence="7">
    <location>
        <begin position="7"/>
        <end position="360"/>
    </location>
</feature>
<organism evidence="8">
    <name type="scientific">invertebrate metagenome</name>
    <dbReference type="NCBI Taxonomy" id="1711999"/>
    <lineage>
        <taxon>unclassified sequences</taxon>
        <taxon>metagenomes</taxon>
        <taxon>organismal metagenomes</taxon>
    </lineage>
</organism>
<keyword evidence="6" id="KW-0503">Monooxygenase</keyword>
<proteinExistence type="inferred from homology"/>
<dbReference type="EC" id="1.14.13.-" evidence="8"/>
<dbReference type="SUPFAM" id="SSF51905">
    <property type="entry name" value="FAD/NAD(P)-binding domain"/>
    <property type="match status" value="1"/>
</dbReference>
<dbReference type="GO" id="GO:0071949">
    <property type="term" value="F:FAD binding"/>
    <property type="evidence" value="ECO:0007669"/>
    <property type="project" value="InterPro"/>
</dbReference>
<protein>
    <submittedName>
        <fullName evidence="8">2-octaprenyl-6-methoxyphenol hydroxylase</fullName>
        <ecNumber evidence="8">1.14.13.-</ecNumber>
    </submittedName>
</protein>
<dbReference type="EMBL" id="NSIT01000094">
    <property type="protein sequence ID" value="PJE79116.1"/>
    <property type="molecule type" value="Genomic_DNA"/>
</dbReference>
<dbReference type="PANTHER" id="PTHR43876:SF8">
    <property type="entry name" value="2-OCTAPRENYL-6-METHOXYPHENOL HYDROXYLASE"/>
    <property type="match status" value="1"/>
</dbReference>
<dbReference type="NCBIfam" id="TIGR01984">
    <property type="entry name" value="UbiH"/>
    <property type="match status" value="1"/>
</dbReference>
<comment type="cofactor">
    <cofactor evidence="1">
        <name>FAD</name>
        <dbReference type="ChEBI" id="CHEBI:57692"/>
    </cofactor>
</comment>
<evidence type="ECO:0000256" key="4">
    <source>
        <dbReference type="ARBA" id="ARBA00022827"/>
    </source>
</evidence>
<evidence type="ECO:0000256" key="2">
    <source>
        <dbReference type="ARBA" id="ARBA00005349"/>
    </source>
</evidence>
<dbReference type="PANTHER" id="PTHR43876">
    <property type="entry name" value="UBIQUINONE BIOSYNTHESIS MONOOXYGENASE COQ6, MITOCHONDRIAL"/>
    <property type="match status" value="1"/>
</dbReference>
<dbReference type="NCBIfam" id="NF004356">
    <property type="entry name" value="PRK05732.1"/>
    <property type="match status" value="1"/>
</dbReference>
<accession>A0A2H9T7C4</accession>
<dbReference type="GO" id="GO:0006744">
    <property type="term" value="P:ubiquinone biosynthetic process"/>
    <property type="evidence" value="ECO:0007669"/>
    <property type="project" value="InterPro"/>
</dbReference>
<name>A0A2H9T7C4_9ZZZZ</name>
<dbReference type="Pfam" id="PF01494">
    <property type="entry name" value="FAD_binding_3"/>
    <property type="match status" value="1"/>
</dbReference>
<evidence type="ECO:0000256" key="1">
    <source>
        <dbReference type="ARBA" id="ARBA00001974"/>
    </source>
</evidence>
<sequence length="403" mass="44715">MEKQHWDILIVGAGLVGASLAYALSPLTCTHQLSVALVEPNDISVPRHRPASFDARSSALSYGTCQIYESLHLWQSLQSFATPIKQVHVSDSGHFGITRLRHRDENVPALGYVVENHRLGDLLLKHLQNLSHHKRLSLINPGKVTEILPTDKRMSVTLDSKGLASQCSASLVILADGGHSGLMEQLGITRNTRPYRQHAIIANIQTSHPGNGTAYERFTPKGTVALLPSGISRYGLVWTISSENTDSILQWSPERFLAELQNIFGFRAGRFIRLGARHHYPLSLTLANEQVRPGLVVLGNAAHTLHPVAGQGYNLSLRDTMTLVDTIKTAVHQGRSPGELRLLQDYQRLREPDQRRVIRFCDMLVNTFNNQKNYSIIARNFGLTALDNSNALKSHFARLAMGL</sequence>
<dbReference type="InterPro" id="IPR002938">
    <property type="entry name" value="FAD-bd"/>
</dbReference>
<dbReference type="NCBIfam" id="TIGR01988">
    <property type="entry name" value="Ubi-OHases"/>
    <property type="match status" value="1"/>
</dbReference>
<dbReference type="InterPro" id="IPR010971">
    <property type="entry name" value="UbiH/COQ6"/>
</dbReference>
<dbReference type="InterPro" id="IPR036188">
    <property type="entry name" value="FAD/NAD-bd_sf"/>
</dbReference>
<evidence type="ECO:0000259" key="7">
    <source>
        <dbReference type="Pfam" id="PF01494"/>
    </source>
</evidence>
<reference evidence="8" key="1">
    <citation type="journal article" date="2017" name="Appl. Environ. Microbiol.">
        <title>Molecular characterization of an Endozoicomonas-like organism causing infection in king scallop Pecten maximus L.</title>
        <authorList>
            <person name="Cano I."/>
            <person name="van Aerle R."/>
            <person name="Ross S."/>
            <person name="Verner-Jeffreys D.W."/>
            <person name="Paley R.K."/>
            <person name="Rimmer G."/>
            <person name="Ryder D."/>
            <person name="Hooper P."/>
            <person name="Stone D."/>
            <person name="Feist S.W."/>
        </authorList>
    </citation>
    <scope>NUCLEOTIDE SEQUENCE</scope>
</reference>
<keyword evidence="5 8" id="KW-0560">Oxidoreductase</keyword>
<keyword evidence="4" id="KW-0274">FAD</keyword>
<evidence type="ECO:0000256" key="6">
    <source>
        <dbReference type="ARBA" id="ARBA00023033"/>
    </source>
</evidence>
<dbReference type="InterPro" id="IPR011295">
    <property type="entry name" value="UbiH"/>
</dbReference>
<dbReference type="GO" id="GO:0008681">
    <property type="term" value="F:2-octaprenyl-6-methoxyphenol hydroxylase activity"/>
    <property type="evidence" value="ECO:0007669"/>
    <property type="project" value="InterPro"/>
</dbReference>
<comment type="similarity">
    <text evidence="2">Belongs to the UbiH/COQ6 family.</text>
</comment>
<keyword evidence="3" id="KW-0285">Flavoprotein</keyword>
<dbReference type="PRINTS" id="PR00420">
    <property type="entry name" value="RNGMNOXGNASE"/>
</dbReference>
<evidence type="ECO:0000256" key="5">
    <source>
        <dbReference type="ARBA" id="ARBA00023002"/>
    </source>
</evidence>
<dbReference type="Gene3D" id="3.50.50.60">
    <property type="entry name" value="FAD/NAD(P)-binding domain"/>
    <property type="match status" value="2"/>
</dbReference>
<evidence type="ECO:0000313" key="8">
    <source>
        <dbReference type="EMBL" id="PJE79116.1"/>
    </source>
</evidence>
<gene>
    <name evidence="8" type="primary">ubiH</name>
    <name evidence="8" type="ORF">CI610_01924</name>
</gene>
<evidence type="ECO:0000256" key="3">
    <source>
        <dbReference type="ARBA" id="ARBA00022630"/>
    </source>
</evidence>